<protein>
    <submittedName>
        <fullName evidence="1">Uncharacterized protein</fullName>
    </submittedName>
</protein>
<dbReference type="InterPro" id="IPR008927">
    <property type="entry name" value="6-PGluconate_DH-like_C_sf"/>
</dbReference>
<accession>F6GUG9</accession>
<sequence>MVGNCSTTEHLRSRKWAPRFDYIITQQALVAMDNGVPITIHFDHGNSSKDEEIFGYRTCLATFDPCAIFHFTIFNFENNFSKSLSSNSF</sequence>
<dbReference type="Proteomes" id="UP000009183">
    <property type="component" value="Chromosome 6"/>
</dbReference>
<dbReference type="OrthoDB" id="10446411at2759"/>
<dbReference type="Gene3D" id="1.10.1040.10">
    <property type="entry name" value="N-(1-d-carboxylethyl)-l-norvaline Dehydrogenase, domain 2"/>
    <property type="match status" value="1"/>
</dbReference>
<dbReference type="SUPFAM" id="SSF48179">
    <property type="entry name" value="6-phosphogluconate dehydrogenase C-terminal domain-like"/>
    <property type="match status" value="1"/>
</dbReference>
<dbReference type="PaxDb" id="29760-VIT_06s0004g07620.t01"/>
<organism evidence="1 2">
    <name type="scientific">Vitis vinifera</name>
    <name type="common">Grape</name>
    <dbReference type="NCBI Taxonomy" id="29760"/>
    <lineage>
        <taxon>Eukaryota</taxon>
        <taxon>Viridiplantae</taxon>
        <taxon>Streptophyta</taxon>
        <taxon>Embryophyta</taxon>
        <taxon>Tracheophyta</taxon>
        <taxon>Spermatophyta</taxon>
        <taxon>Magnoliopsida</taxon>
        <taxon>eudicotyledons</taxon>
        <taxon>Gunneridae</taxon>
        <taxon>Pentapetalae</taxon>
        <taxon>rosids</taxon>
        <taxon>Vitales</taxon>
        <taxon>Vitaceae</taxon>
        <taxon>Viteae</taxon>
        <taxon>Vitis</taxon>
    </lineage>
</organism>
<dbReference type="AlphaFoldDB" id="F6GUG9"/>
<gene>
    <name evidence="1" type="ordered locus">VIT_06s0004g07620</name>
</gene>
<evidence type="ECO:0000313" key="2">
    <source>
        <dbReference type="Proteomes" id="UP000009183"/>
    </source>
</evidence>
<reference evidence="2" key="1">
    <citation type="journal article" date="2007" name="Nature">
        <title>The grapevine genome sequence suggests ancestral hexaploidization in major angiosperm phyla.</title>
        <authorList>
            <consortium name="The French-Italian Public Consortium for Grapevine Genome Characterization."/>
            <person name="Jaillon O."/>
            <person name="Aury J.-M."/>
            <person name="Noel B."/>
            <person name="Policriti A."/>
            <person name="Clepet C."/>
            <person name="Casagrande A."/>
            <person name="Choisne N."/>
            <person name="Aubourg S."/>
            <person name="Vitulo N."/>
            <person name="Jubin C."/>
            <person name="Vezzi A."/>
            <person name="Legeai F."/>
            <person name="Hugueney P."/>
            <person name="Dasilva C."/>
            <person name="Horner D."/>
            <person name="Mica E."/>
            <person name="Jublot D."/>
            <person name="Poulain J."/>
            <person name="Bruyere C."/>
            <person name="Billault A."/>
            <person name="Segurens B."/>
            <person name="Gouyvenoux M."/>
            <person name="Ugarte E."/>
            <person name="Cattonaro F."/>
            <person name="Anthouard V."/>
            <person name="Vico V."/>
            <person name="Del Fabbro C."/>
            <person name="Alaux M."/>
            <person name="Di Gaspero G."/>
            <person name="Dumas V."/>
            <person name="Felice N."/>
            <person name="Paillard S."/>
            <person name="Juman I."/>
            <person name="Moroldo M."/>
            <person name="Scalabrin S."/>
            <person name="Canaguier A."/>
            <person name="Le Clainche I."/>
            <person name="Malacrida G."/>
            <person name="Durand E."/>
            <person name="Pesole G."/>
            <person name="Laucou V."/>
            <person name="Chatelet P."/>
            <person name="Merdinoglu D."/>
            <person name="Delledonne M."/>
            <person name="Pezzotti M."/>
            <person name="Lecharny A."/>
            <person name="Scarpelli C."/>
            <person name="Artiguenave F."/>
            <person name="Pe M.E."/>
            <person name="Valle G."/>
            <person name="Morgante M."/>
            <person name="Caboche M."/>
            <person name="Adam-Blondon A.-F."/>
            <person name="Weissenbach J."/>
            <person name="Quetier F."/>
            <person name="Wincker P."/>
        </authorList>
    </citation>
    <scope>NUCLEOTIDE SEQUENCE [LARGE SCALE GENOMIC DNA]</scope>
    <source>
        <strain evidence="2">cv. Pinot noir / PN40024</strain>
    </source>
</reference>
<dbReference type="EMBL" id="FN594951">
    <property type="protein sequence ID" value="CCB43423.1"/>
    <property type="molecule type" value="Genomic_DNA"/>
</dbReference>
<evidence type="ECO:0000313" key="1">
    <source>
        <dbReference type="EMBL" id="CCB43423.1"/>
    </source>
</evidence>
<dbReference type="STRING" id="29760.F6GUG9"/>
<dbReference type="HOGENOM" id="CLU_2459271_0_0_1"/>
<proteinExistence type="predicted"/>
<name>F6GUG9_VITVI</name>
<dbReference type="InterPro" id="IPR013328">
    <property type="entry name" value="6PGD_dom2"/>
</dbReference>
<dbReference type="InParanoid" id="F6GUG9"/>
<keyword evidence="2" id="KW-1185">Reference proteome</keyword>